<dbReference type="RefSeq" id="WP_069311969.1">
    <property type="nucleotide sequence ID" value="NZ_MDTU01000001.1"/>
</dbReference>
<proteinExistence type="predicted"/>
<evidence type="ECO:0000256" key="1">
    <source>
        <dbReference type="ARBA" id="ARBA00022884"/>
    </source>
</evidence>
<dbReference type="PANTHER" id="PTHR34772:SF1">
    <property type="entry name" value="RNA-BINDING PROTEIN HFQ"/>
    <property type="match status" value="1"/>
</dbReference>
<dbReference type="Proteomes" id="UP000094329">
    <property type="component" value="Unassembled WGS sequence"/>
</dbReference>
<comment type="caution">
    <text evidence="4">The sequence shown here is derived from an EMBL/GenBank/DDBJ whole genome shotgun (WGS) entry which is preliminary data.</text>
</comment>
<dbReference type="Gene3D" id="2.30.30.100">
    <property type="match status" value="1"/>
</dbReference>
<name>A0ABX3A3F9_9GAMM</name>
<evidence type="ECO:0000313" key="5">
    <source>
        <dbReference type="Proteomes" id="UP000094329"/>
    </source>
</evidence>
<dbReference type="PANTHER" id="PTHR34772">
    <property type="entry name" value="RNA-BINDING PROTEIN HFQ"/>
    <property type="match status" value="1"/>
</dbReference>
<organism evidence="4 5">
    <name type="scientific">Piscirickettsia litoralis</name>
    <dbReference type="NCBI Taxonomy" id="1891921"/>
    <lineage>
        <taxon>Bacteria</taxon>
        <taxon>Pseudomonadati</taxon>
        <taxon>Pseudomonadota</taxon>
        <taxon>Gammaproteobacteria</taxon>
        <taxon>Thiotrichales</taxon>
        <taxon>Piscirickettsiaceae</taxon>
        <taxon>Piscirickettsia</taxon>
    </lineage>
</organism>
<evidence type="ECO:0000259" key="3">
    <source>
        <dbReference type="PROSITE" id="PS52002"/>
    </source>
</evidence>
<feature type="domain" description="Sm" evidence="3">
    <location>
        <begin position="7"/>
        <end position="67"/>
    </location>
</feature>
<dbReference type="InterPro" id="IPR005001">
    <property type="entry name" value="Hfq"/>
</dbReference>
<accession>A0ABX3A3F9</accession>
<dbReference type="PROSITE" id="PS52002">
    <property type="entry name" value="SM"/>
    <property type="match status" value="1"/>
</dbReference>
<keyword evidence="5" id="KW-1185">Reference proteome</keyword>
<dbReference type="Pfam" id="PF17209">
    <property type="entry name" value="Hfq"/>
    <property type="match status" value="1"/>
</dbReference>
<evidence type="ECO:0000313" key="4">
    <source>
        <dbReference type="EMBL" id="ODN42171.1"/>
    </source>
</evidence>
<keyword evidence="2" id="KW-0346">Stress response</keyword>
<evidence type="ECO:0000256" key="2">
    <source>
        <dbReference type="ARBA" id="ARBA00023016"/>
    </source>
</evidence>
<protein>
    <recommendedName>
        <fullName evidence="3">Sm domain-containing protein</fullName>
    </recommendedName>
</protein>
<reference evidence="4 5" key="1">
    <citation type="submission" date="2016-08" db="EMBL/GenBank/DDBJ databases">
        <title>Draft genome sequence of Candidatus Piscirickettsia litoralis, from seawater.</title>
        <authorList>
            <person name="Wan X."/>
            <person name="Lee A.J."/>
            <person name="Hou S."/>
            <person name="Donachie S.P."/>
        </authorList>
    </citation>
    <scope>NUCLEOTIDE SEQUENCE [LARGE SCALE GENOMIC DNA]</scope>
    <source>
        <strain evidence="4 5">Y2</strain>
    </source>
</reference>
<dbReference type="InterPro" id="IPR010920">
    <property type="entry name" value="LSM_dom_sf"/>
</dbReference>
<gene>
    <name evidence="4" type="ORF">BGC07_03445</name>
</gene>
<sequence length="73" mass="8108">MNKVVQEPFLDLLVEKKTQISVYLVSGMRLQGTLEGYDAYVLFVSCPTGVQSVYKGVISTIAVQHSQPRQAFT</sequence>
<dbReference type="InterPro" id="IPR047575">
    <property type="entry name" value="Sm"/>
</dbReference>
<dbReference type="EMBL" id="MDTU01000001">
    <property type="protein sequence ID" value="ODN42171.1"/>
    <property type="molecule type" value="Genomic_DNA"/>
</dbReference>
<keyword evidence="1" id="KW-0694">RNA-binding</keyword>
<dbReference type="SUPFAM" id="SSF50182">
    <property type="entry name" value="Sm-like ribonucleoproteins"/>
    <property type="match status" value="1"/>
</dbReference>